<dbReference type="InterPro" id="IPR048658">
    <property type="entry name" value="Invasin_D4"/>
</dbReference>
<dbReference type="InterPro" id="IPR016186">
    <property type="entry name" value="C-type_lectin-like/link_sf"/>
</dbReference>
<protein>
    <recommendedName>
        <fullName evidence="1">Invasin domain-containing protein</fullName>
    </recommendedName>
</protein>
<evidence type="ECO:0000259" key="1">
    <source>
        <dbReference type="Pfam" id="PF21764"/>
    </source>
</evidence>
<dbReference type="Proteomes" id="UP000224974">
    <property type="component" value="Unassembled WGS sequence"/>
</dbReference>
<reference evidence="3" key="1">
    <citation type="submission" date="2017-09" db="EMBL/GenBank/DDBJ databases">
        <title>FDA dAtabase for Regulatory Grade micrObial Sequences (FDA-ARGOS): Supporting development and validation of Infectious Disease Dx tests.</title>
        <authorList>
            <person name="Minogue T."/>
            <person name="Wolcott M."/>
            <person name="Wasieloski L."/>
            <person name="Aguilar W."/>
            <person name="Moore D."/>
            <person name="Tallon L."/>
            <person name="Sadzewicz L."/>
            <person name="Ott S."/>
            <person name="Zhao X."/>
            <person name="Nagaraj S."/>
            <person name="Vavikolanu K."/>
            <person name="Aluvathingal J."/>
            <person name="Nadendla S."/>
            <person name="Sichtig H."/>
        </authorList>
    </citation>
    <scope>NUCLEOTIDE SEQUENCE [LARGE SCALE GENOMIC DNA]</scope>
    <source>
        <strain evidence="3">FDAARGOS_387</strain>
    </source>
</reference>
<proteinExistence type="predicted"/>
<dbReference type="InterPro" id="IPR051715">
    <property type="entry name" value="Intimin-Invasin_domain"/>
</dbReference>
<dbReference type="EMBL" id="PDDX01000001">
    <property type="protein sequence ID" value="PHI31523.1"/>
    <property type="molecule type" value="Genomic_DNA"/>
</dbReference>
<dbReference type="Gene3D" id="2.60.40.1080">
    <property type="match status" value="1"/>
</dbReference>
<comment type="caution">
    <text evidence="2">The sequence shown here is derived from an EMBL/GenBank/DDBJ whole genome shotgun (WGS) entry which is preliminary data.</text>
</comment>
<dbReference type="OrthoDB" id="8320584at2"/>
<evidence type="ECO:0000313" key="2">
    <source>
        <dbReference type="EMBL" id="PHI31523.1"/>
    </source>
</evidence>
<dbReference type="RefSeq" id="WP_029096921.1">
    <property type="nucleotide sequence ID" value="NZ_PDDX01000001.1"/>
</dbReference>
<dbReference type="Pfam" id="PF21764">
    <property type="entry name" value="Invasin_D4"/>
    <property type="match status" value="1"/>
</dbReference>
<gene>
    <name evidence="2" type="ORF">CRN84_20375</name>
</gene>
<dbReference type="Gene3D" id="3.10.100.10">
    <property type="entry name" value="Mannose-Binding Protein A, subunit A"/>
    <property type="match status" value="1"/>
</dbReference>
<sequence length="394" mass="41690">MNLMMNNGMGPANVEARNIELIRHKIQPTSIFVGLILAVASAPPMVWAKFSETAGPINGRVPTATGALNVMFPGTTTPVTNNAIVSTTQKPNDFSVSASALTLQDMDGDVGLSATLDAAAATWVWKFNDVPLTPAQLAAPFSVNFLGKTLSVAASAPVTVSSVTGAPTTGSPQIFSSATYTVKVPVKPPMVRVNGYSFAMDSGFPQTGFVGGDFQFWMDGVGPSDNNNYTFKGDPQAPWVNVNPVTGIVAITGEPKSRQAVNIDIIDKRGGATTTYTFTIKTWFVNKGNSTLAGAGPEVDAYCAGLGSGYGSPSYVTVTNSVVGVNPTRAPDGRLWDEWGNLSTFPTSGWTSSGTYWVLERKDANNRYYVYMFTGRLYYGTSSSAINVVCSKSL</sequence>
<keyword evidence="3" id="KW-1185">Reference proteome</keyword>
<dbReference type="AlphaFoldDB" id="A0A2C6DS43"/>
<dbReference type="PANTHER" id="PTHR39576">
    <property type="entry name" value="ATTACHING AND EFFACING PROTEIN HOMOLOG-RELATED-RELATED"/>
    <property type="match status" value="1"/>
</dbReference>
<evidence type="ECO:0000313" key="3">
    <source>
        <dbReference type="Proteomes" id="UP000224974"/>
    </source>
</evidence>
<dbReference type="PANTHER" id="PTHR39576:SF1">
    <property type="entry name" value="INVASIN"/>
    <property type="match status" value="1"/>
</dbReference>
<dbReference type="GO" id="GO:0009279">
    <property type="term" value="C:cell outer membrane"/>
    <property type="evidence" value="ECO:0007669"/>
    <property type="project" value="TreeGrafter"/>
</dbReference>
<feature type="domain" description="Invasin" evidence="1">
    <location>
        <begin position="191"/>
        <end position="243"/>
    </location>
</feature>
<organism evidence="2 3">
    <name type="scientific">Budvicia aquatica</name>
    <dbReference type="NCBI Taxonomy" id="82979"/>
    <lineage>
        <taxon>Bacteria</taxon>
        <taxon>Pseudomonadati</taxon>
        <taxon>Pseudomonadota</taxon>
        <taxon>Gammaproteobacteria</taxon>
        <taxon>Enterobacterales</taxon>
        <taxon>Budviciaceae</taxon>
        <taxon>Budvicia</taxon>
    </lineage>
</organism>
<dbReference type="SUPFAM" id="SSF56436">
    <property type="entry name" value="C-type lectin-like"/>
    <property type="match status" value="1"/>
</dbReference>
<dbReference type="InterPro" id="IPR008964">
    <property type="entry name" value="Invasin/intimin_cell_adhesion"/>
</dbReference>
<accession>A0A2C6DS43</accession>
<dbReference type="InterPro" id="IPR016187">
    <property type="entry name" value="CTDL_fold"/>
</dbReference>
<dbReference type="SUPFAM" id="SSF49373">
    <property type="entry name" value="Invasin/intimin cell-adhesion fragments"/>
    <property type="match status" value="1"/>
</dbReference>
<name>A0A2C6DS43_9GAMM</name>